<dbReference type="InterPro" id="IPR029068">
    <property type="entry name" value="Glyas_Bleomycin-R_OHBP_Dase"/>
</dbReference>
<dbReference type="PATRIC" id="fig|1656095.3.peg.3668"/>
<dbReference type="Gene3D" id="3.10.180.10">
    <property type="entry name" value="2,3-Dihydroxybiphenyl 1,2-Dioxygenase, domain 1"/>
    <property type="match status" value="1"/>
</dbReference>
<protein>
    <submittedName>
        <fullName evidence="2">Bleomycin resistance protein</fullName>
    </submittedName>
</protein>
<dbReference type="AlphaFoldDB" id="A0A0J8YCM0"/>
<dbReference type="STRING" id="1121863.GCA_000621185_01799"/>
<organism evidence="2 3">
    <name type="scientific">Franconibacter pulveris</name>
    <dbReference type="NCBI Taxonomy" id="435910"/>
    <lineage>
        <taxon>Bacteria</taxon>
        <taxon>Pseudomonadati</taxon>
        <taxon>Pseudomonadota</taxon>
        <taxon>Gammaproteobacteria</taxon>
        <taxon>Enterobacterales</taxon>
        <taxon>Enterobacteriaceae</taxon>
        <taxon>Franconibacter</taxon>
    </lineage>
</organism>
<feature type="domain" description="VOC" evidence="1">
    <location>
        <begin position="2"/>
        <end position="128"/>
    </location>
</feature>
<keyword evidence="3" id="KW-1185">Reference proteome</keyword>
<dbReference type="InterPro" id="IPR004360">
    <property type="entry name" value="Glyas_Fos-R_dOase_dom"/>
</dbReference>
<dbReference type="PANTHER" id="PTHR36113:SF1">
    <property type="entry name" value="GLYOXALASE_BLEOMYCIN RESISTANCE PROTEIN_DIOXYGENASE"/>
    <property type="match status" value="1"/>
</dbReference>
<dbReference type="RefSeq" id="WP_048887756.1">
    <property type="nucleotide sequence ID" value="NZ_LFEJ01000012.1"/>
</dbReference>
<evidence type="ECO:0000259" key="1">
    <source>
        <dbReference type="PROSITE" id="PS51819"/>
    </source>
</evidence>
<dbReference type="PANTHER" id="PTHR36113">
    <property type="entry name" value="LYASE, PUTATIVE-RELATED-RELATED"/>
    <property type="match status" value="1"/>
</dbReference>
<comment type="caution">
    <text evidence="2">The sequence shown here is derived from an EMBL/GenBank/DDBJ whole genome shotgun (WGS) entry which is preliminary data.</text>
</comment>
<dbReference type="InterPro" id="IPR037523">
    <property type="entry name" value="VOC_core"/>
</dbReference>
<dbReference type="InterPro" id="IPR051332">
    <property type="entry name" value="Fosfomycin_Res_Enzymes"/>
</dbReference>
<reference evidence="2 3" key="1">
    <citation type="submission" date="2015-06" db="EMBL/GenBank/DDBJ databases">
        <title>Genome sequencing of Cronobacter sp. strain DJ34 isolated from petroleum contaminated sludge of Duliajan Oil Fields, Assam, India.</title>
        <authorList>
            <person name="Pal S."/>
            <person name="Banerjee T.D."/>
            <person name="Roy A."/>
            <person name="Sar P."/>
            <person name="Kazy S.K."/>
        </authorList>
    </citation>
    <scope>NUCLEOTIDE SEQUENCE [LARGE SCALE GENOMIC DNA]</scope>
    <source>
        <strain evidence="2 3">DJ34</strain>
    </source>
</reference>
<accession>A0A0J8YCM0</accession>
<gene>
    <name evidence="2" type="ORF">ACH50_08370</name>
</gene>
<dbReference type="Pfam" id="PF00903">
    <property type="entry name" value="Glyoxalase"/>
    <property type="match status" value="1"/>
</dbReference>
<sequence length="128" mass="13888">MKIAHVALWTTDLDAQARFWSDWFHAEAGELYVSKNRPGFTSRFVTLSEGATLELMSLPALPDGPADKEHGGWAHIALDVGDKQAVDRLAHRAKEAGILLSGPRMTGDGFYEAVLKDPDGNLVEITAG</sequence>
<evidence type="ECO:0000313" key="3">
    <source>
        <dbReference type="Proteomes" id="UP000037315"/>
    </source>
</evidence>
<dbReference type="SUPFAM" id="SSF54593">
    <property type="entry name" value="Glyoxalase/Bleomycin resistance protein/Dihydroxybiphenyl dioxygenase"/>
    <property type="match status" value="1"/>
</dbReference>
<evidence type="ECO:0000313" key="2">
    <source>
        <dbReference type="EMBL" id="KMV35244.1"/>
    </source>
</evidence>
<proteinExistence type="predicted"/>
<dbReference type="Proteomes" id="UP000037315">
    <property type="component" value="Unassembled WGS sequence"/>
</dbReference>
<dbReference type="EMBL" id="LFEJ01000012">
    <property type="protein sequence ID" value="KMV35244.1"/>
    <property type="molecule type" value="Genomic_DNA"/>
</dbReference>
<dbReference type="OrthoDB" id="9800438at2"/>
<dbReference type="PROSITE" id="PS51819">
    <property type="entry name" value="VOC"/>
    <property type="match status" value="1"/>
</dbReference>
<name>A0A0J8YCM0_9ENTR</name>